<dbReference type="InterPro" id="IPR000182">
    <property type="entry name" value="GNAT_dom"/>
</dbReference>
<dbReference type="Proteomes" id="UP000250642">
    <property type="component" value="Unassembled WGS sequence"/>
</dbReference>
<organism evidence="4 5">
    <name type="scientific">Paenibacillus taichungensis</name>
    <dbReference type="NCBI Taxonomy" id="484184"/>
    <lineage>
        <taxon>Bacteria</taxon>
        <taxon>Bacillati</taxon>
        <taxon>Bacillota</taxon>
        <taxon>Bacilli</taxon>
        <taxon>Bacillales</taxon>
        <taxon>Paenibacillaceae</taxon>
        <taxon>Paenibacillus</taxon>
    </lineage>
</organism>
<dbReference type="Gene3D" id="3.40.630.30">
    <property type="match status" value="1"/>
</dbReference>
<dbReference type="AlphaFoldDB" id="A0A329QXC9"/>
<dbReference type="PANTHER" id="PTHR43800:SF1">
    <property type="entry name" value="PEPTIDYL-LYSINE N-ACETYLTRANSFERASE YJAB"/>
    <property type="match status" value="1"/>
</dbReference>
<dbReference type="InterPro" id="IPR016181">
    <property type="entry name" value="Acyl_CoA_acyltransferase"/>
</dbReference>
<dbReference type="CDD" id="cd04301">
    <property type="entry name" value="NAT_SF"/>
    <property type="match status" value="1"/>
</dbReference>
<dbReference type="PROSITE" id="PS51186">
    <property type="entry name" value="GNAT"/>
    <property type="match status" value="1"/>
</dbReference>
<dbReference type="SUPFAM" id="SSF55729">
    <property type="entry name" value="Acyl-CoA N-acyltransferases (Nat)"/>
    <property type="match status" value="1"/>
</dbReference>
<dbReference type="GO" id="GO:0016747">
    <property type="term" value="F:acyltransferase activity, transferring groups other than amino-acyl groups"/>
    <property type="evidence" value="ECO:0007669"/>
    <property type="project" value="InterPro"/>
</dbReference>
<gene>
    <name evidence="4" type="ORF">DC345_07140</name>
</gene>
<dbReference type="PANTHER" id="PTHR43800">
    <property type="entry name" value="PEPTIDYL-LYSINE N-ACETYLTRANSFERASE YJAB"/>
    <property type="match status" value="1"/>
</dbReference>
<accession>A0A329QXC9</accession>
<feature type="domain" description="N-acetyltransferase" evidence="3">
    <location>
        <begin position="2"/>
        <end position="166"/>
    </location>
</feature>
<dbReference type="Pfam" id="PF00583">
    <property type="entry name" value="Acetyltransf_1"/>
    <property type="match status" value="1"/>
</dbReference>
<keyword evidence="1" id="KW-0808">Transferase</keyword>
<evidence type="ECO:0000259" key="3">
    <source>
        <dbReference type="PROSITE" id="PS51186"/>
    </source>
</evidence>
<evidence type="ECO:0000256" key="2">
    <source>
        <dbReference type="ARBA" id="ARBA00023315"/>
    </source>
</evidence>
<dbReference type="EMBL" id="QEVW01000005">
    <property type="protein sequence ID" value="RAW16871.1"/>
    <property type="molecule type" value="Genomic_DNA"/>
</dbReference>
<evidence type="ECO:0000256" key="1">
    <source>
        <dbReference type="ARBA" id="ARBA00022679"/>
    </source>
</evidence>
<evidence type="ECO:0000313" key="5">
    <source>
        <dbReference type="Proteomes" id="UP000250642"/>
    </source>
</evidence>
<proteinExistence type="predicted"/>
<comment type="caution">
    <text evidence="4">The sequence shown here is derived from an EMBL/GenBank/DDBJ whole genome shotgun (WGS) entry which is preliminary data.</text>
</comment>
<reference evidence="4 5" key="1">
    <citation type="submission" date="2018-04" db="EMBL/GenBank/DDBJ databases">
        <title>Paenibacillus taichungensis Genome sequencing and assembly.</title>
        <authorList>
            <person name="Xu J."/>
            <person name="Rensing C."/>
            <person name="Mazhar H.S."/>
        </authorList>
    </citation>
    <scope>NUCLEOTIDE SEQUENCE [LARGE SCALE GENOMIC DNA]</scope>
    <source>
        <strain evidence="4 5">NC1</strain>
    </source>
</reference>
<dbReference type="RefSeq" id="WP_113052524.1">
    <property type="nucleotide sequence ID" value="NZ_CP175536.1"/>
</dbReference>
<name>A0A329QXC9_9BACL</name>
<evidence type="ECO:0000313" key="4">
    <source>
        <dbReference type="EMBL" id="RAW16871.1"/>
    </source>
</evidence>
<keyword evidence="2" id="KW-0012">Acyltransferase</keyword>
<protein>
    <recommendedName>
        <fullName evidence="3">N-acetyltransferase domain-containing protein</fullName>
    </recommendedName>
</protein>
<sequence length="172" mass="20304">MITIRFVSNEDIPHIQSIAQETWNYTYKDIYSEGYIQNFLSRAYSDENLSRSVARDLQSAKRSFLIAEFNGRIVGYAQTRQVKEEEYELLRIYIRPEYHKMGIGKEFIQRFTQILKPINKLFAWVGKENHIGRAFYEKSGFKEIEEMIETIEGHSKTQVKYELEISKGKVVS</sequence>